<dbReference type="Proteomes" id="UP001153334">
    <property type="component" value="Unassembled WGS sequence"/>
</dbReference>
<organism evidence="1 2">
    <name type="scientific">Nemania bipapillata</name>
    <dbReference type="NCBI Taxonomy" id="110536"/>
    <lineage>
        <taxon>Eukaryota</taxon>
        <taxon>Fungi</taxon>
        <taxon>Dikarya</taxon>
        <taxon>Ascomycota</taxon>
        <taxon>Pezizomycotina</taxon>
        <taxon>Sordariomycetes</taxon>
        <taxon>Xylariomycetidae</taxon>
        <taxon>Xylariales</taxon>
        <taxon>Xylariaceae</taxon>
        <taxon>Nemania</taxon>
    </lineage>
</organism>
<accession>A0ACC2ISA0</accession>
<evidence type="ECO:0000313" key="1">
    <source>
        <dbReference type="EMBL" id="KAJ8118013.1"/>
    </source>
</evidence>
<proteinExistence type="predicted"/>
<protein>
    <submittedName>
        <fullName evidence="1">Uncharacterized protein</fullName>
    </submittedName>
</protein>
<gene>
    <name evidence="1" type="ORF">ONZ43_g4078</name>
</gene>
<comment type="caution">
    <text evidence="1">The sequence shown here is derived from an EMBL/GenBank/DDBJ whole genome shotgun (WGS) entry which is preliminary data.</text>
</comment>
<sequence>MSTRQLIFAGRGLQFRCDNGIRLERGAITDDPTMTLNMGSGNIDYWEAFLKEFTNRNITNPKDRLAAVAGAAKHIHTTLQRTEDPMEYLAGLWLDAKLERFCSHLLWMCDEPASSFDEMKNDLLNEERYCAPSWSWASRDKGVDFRWKTVPRFKVMWKDLQPACSDAMVVVKSGSSIVLQGTMGPTPVKPSSGTFNKDAKRWANRWEVLNPPNGTLYFWLDWMPEIENPGSVDPQNDIELFVIALEPTLDGKGNGSAYGLVLVPFEDRHYRRVGMFQQHGNVEWFSSFPICYVKIK</sequence>
<evidence type="ECO:0000313" key="2">
    <source>
        <dbReference type="Proteomes" id="UP001153334"/>
    </source>
</evidence>
<reference evidence="1" key="1">
    <citation type="submission" date="2022-11" db="EMBL/GenBank/DDBJ databases">
        <title>Genome Sequence of Nemania bipapillata.</title>
        <authorList>
            <person name="Buettner E."/>
        </authorList>
    </citation>
    <scope>NUCLEOTIDE SEQUENCE</scope>
    <source>
        <strain evidence="1">CP14</strain>
    </source>
</reference>
<keyword evidence="2" id="KW-1185">Reference proteome</keyword>
<dbReference type="EMBL" id="JAPESX010001045">
    <property type="protein sequence ID" value="KAJ8118013.1"/>
    <property type="molecule type" value="Genomic_DNA"/>
</dbReference>
<name>A0ACC2ISA0_9PEZI</name>